<keyword evidence="2" id="KW-0808">Transferase</keyword>
<evidence type="ECO:0000256" key="2">
    <source>
        <dbReference type="ARBA" id="ARBA00022679"/>
    </source>
</evidence>
<dbReference type="Pfam" id="PF02574">
    <property type="entry name" value="S-methyl_trans"/>
    <property type="match status" value="1"/>
</dbReference>
<dbReference type="InterPro" id="IPR003726">
    <property type="entry name" value="HCY_dom"/>
</dbReference>
<organism evidence="4">
    <name type="scientific">marine sediment metagenome</name>
    <dbReference type="NCBI Taxonomy" id="412755"/>
    <lineage>
        <taxon>unclassified sequences</taxon>
        <taxon>metagenomes</taxon>
        <taxon>ecological metagenomes</taxon>
    </lineage>
</organism>
<feature type="non-terminal residue" evidence="4">
    <location>
        <position position="122"/>
    </location>
</feature>
<accession>X1DFW3</accession>
<dbReference type="AlphaFoldDB" id="X1DFW3"/>
<dbReference type="EMBL" id="BART01025728">
    <property type="protein sequence ID" value="GAH03939.1"/>
    <property type="molecule type" value="Genomic_DNA"/>
</dbReference>
<evidence type="ECO:0000259" key="3">
    <source>
        <dbReference type="PROSITE" id="PS50970"/>
    </source>
</evidence>
<evidence type="ECO:0000256" key="1">
    <source>
        <dbReference type="ARBA" id="ARBA00022603"/>
    </source>
</evidence>
<dbReference type="InterPro" id="IPR036589">
    <property type="entry name" value="HCY_dom_sf"/>
</dbReference>
<proteinExistence type="predicted"/>
<dbReference type="PANTHER" id="PTHR11103:SF18">
    <property type="entry name" value="SLR1189 PROTEIN"/>
    <property type="match status" value="1"/>
</dbReference>
<gene>
    <name evidence="4" type="ORF">S01H4_46102</name>
</gene>
<evidence type="ECO:0000313" key="4">
    <source>
        <dbReference type="EMBL" id="GAH03939.1"/>
    </source>
</evidence>
<protein>
    <recommendedName>
        <fullName evidence="3">Hcy-binding domain-containing protein</fullName>
    </recommendedName>
</protein>
<name>X1DFW3_9ZZZZ</name>
<dbReference type="SUPFAM" id="SSF82282">
    <property type="entry name" value="Homocysteine S-methyltransferase"/>
    <property type="match status" value="1"/>
</dbReference>
<comment type="caution">
    <text evidence="4">The sequence shown here is derived from an EMBL/GenBank/DDBJ whole genome shotgun (WGS) entry which is preliminary data.</text>
</comment>
<dbReference type="Gene3D" id="3.20.20.330">
    <property type="entry name" value="Homocysteine-binding-like domain"/>
    <property type="match status" value="1"/>
</dbReference>
<dbReference type="PROSITE" id="PS50970">
    <property type="entry name" value="HCY"/>
    <property type="match status" value="1"/>
</dbReference>
<keyword evidence="1" id="KW-0489">Methyltransferase</keyword>
<reference evidence="4" key="1">
    <citation type="journal article" date="2014" name="Front. Microbiol.">
        <title>High frequency of phylogenetically diverse reductive dehalogenase-homologous genes in deep subseafloor sedimentary metagenomes.</title>
        <authorList>
            <person name="Kawai M."/>
            <person name="Futagami T."/>
            <person name="Toyoda A."/>
            <person name="Takaki Y."/>
            <person name="Nishi S."/>
            <person name="Hori S."/>
            <person name="Arai W."/>
            <person name="Tsubouchi T."/>
            <person name="Morono Y."/>
            <person name="Uchiyama I."/>
            <person name="Ito T."/>
            <person name="Fujiyama A."/>
            <person name="Inagaki F."/>
            <person name="Takami H."/>
        </authorList>
    </citation>
    <scope>NUCLEOTIDE SEQUENCE</scope>
    <source>
        <strain evidence="4">Expedition CK06-06</strain>
    </source>
</reference>
<dbReference type="GO" id="GO:0032259">
    <property type="term" value="P:methylation"/>
    <property type="evidence" value="ECO:0007669"/>
    <property type="project" value="UniProtKB-KW"/>
</dbReference>
<sequence length="122" mass="12718">MGELVVKLMEKKILVSDGAWGTMLQSKGLKPGDCAEQWNVTHPEEVKSVAAAYARAGSDMVLTNTFGGASLMLEKHGFESRAAELNEAGARLSREGAPGAVVAGSIGPTGVFLEPLGTTTEE</sequence>
<dbReference type="PANTHER" id="PTHR11103">
    <property type="entry name" value="SLR1189 PROTEIN"/>
    <property type="match status" value="1"/>
</dbReference>
<dbReference type="GO" id="GO:0008168">
    <property type="term" value="F:methyltransferase activity"/>
    <property type="evidence" value="ECO:0007669"/>
    <property type="project" value="UniProtKB-KW"/>
</dbReference>
<feature type="domain" description="Hcy-binding" evidence="3">
    <location>
        <begin position="2"/>
        <end position="122"/>
    </location>
</feature>